<evidence type="ECO:0000313" key="3">
    <source>
        <dbReference type="Proteomes" id="UP000030854"/>
    </source>
</evidence>
<feature type="compositionally biased region" description="Basic residues" evidence="1">
    <location>
        <begin position="158"/>
        <end position="171"/>
    </location>
</feature>
<feature type="region of interest" description="Disordered" evidence="1">
    <location>
        <begin position="149"/>
        <end position="182"/>
    </location>
</feature>
<dbReference type="EMBL" id="JNVN01003434">
    <property type="protein sequence ID" value="KHJ30944.1"/>
    <property type="molecule type" value="Genomic_DNA"/>
</dbReference>
<dbReference type="Proteomes" id="UP000030854">
    <property type="component" value="Unassembled WGS sequence"/>
</dbReference>
<organism evidence="2 3">
    <name type="scientific">Uncinula necator</name>
    <name type="common">Grape powdery mildew</name>
    <dbReference type="NCBI Taxonomy" id="52586"/>
    <lineage>
        <taxon>Eukaryota</taxon>
        <taxon>Fungi</taxon>
        <taxon>Dikarya</taxon>
        <taxon>Ascomycota</taxon>
        <taxon>Pezizomycotina</taxon>
        <taxon>Leotiomycetes</taxon>
        <taxon>Erysiphales</taxon>
        <taxon>Erysiphaceae</taxon>
        <taxon>Erysiphe</taxon>
    </lineage>
</organism>
<feature type="region of interest" description="Disordered" evidence="1">
    <location>
        <begin position="81"/>
        <end position="112"/>
    </location>
</feature>
<reference evidence="2 3" key="1">
    <citation type="journal article" date="2014" name="BMC Genomics">
        <title>Adaptive genomic structural variation in the grape powdery mildew pathogen, Erysiphe necator.</title>
        <authorList>
            <person name="Jones L."/>
            <person name="Riaz S."/>
            <person name="Morales-Cruz A."/>
            <person name="Amrine K.C."/>
            <person name="McGuire B."/>
            <person name="Gubler W.D."/>
            <person name="Walker M.A."/>
            <person name="Cantu D."/>
        </authorList>
    </citation>
    <scope>NUCLEOTIDE SEQUENCE [LARGE SCALE GENOMIC DNA]</scope>
    <source>
        <strain evidence="3">c</strain>
    </source>
</reference>
<protein>
    <submittedName>
        <fullName evidence="2">Uncharacterized protein</fullName>
    </submittedName>
</protein>
<feature type="compositionally biased region" description="Polar residues" evidence="1">
    <location>
        <begin position="327"/>
        <end position="343"/>
    </location>
</feature>
<dbReference type="HOGENOM" id="CLU_348236_0_0_1"/>
<sequence length="810" mass="93634">MTEADADQRKRSAERNFVLSWLNQTNEGNLGNILNESLQRIHSHDYIQKSLKRKIKPVASFDSSIIDEPMRNNLEHDDENTEIKQSEMPDHEGLNPWKSKKTKYDPTLDKDSHQPVPFTEVAFCKRMRHKTREDRYDINKKRMIKHKPVNRTSEKSRRNLRKSNKIHKHVHSFSSKKIGADRLTLRPSNNRGIFKNGRASSPVTRRGIPDLSFSEMEFLRRSSKVSLKENGGRVQARFKNSEKSDEISAYFKASKVSIPLNNNYHLRSPNKMIRQSKSTRKSNGFSNMNIKESILCRGASIELPLHHPSKLLSPQSQSSMNNYSSSTAKVNSSLSENQHGSQNELSNFIRSDRNENFFMEPYNSFKSMTSNYQQLLNKDIVNSNEQANVTLNENMELINLINASSDEKMQQTSNITNIANTCFDAKCNMNYDVELGSKRYNEGDEIKNKNIKYVGPMNMCDSGKGMKMAQKRETVIHWNENILKNLTKPIHIKRPSTTVPILSVSPKNNFSAKKIQNHHDQIDTKLTSSHFDNFYEQEKTEISLSHSPACHLSKKIQRHDLKTFHHDRLSQFEVSKQNLNEKLIWECPFKNIENSKNPPKDEFSNRYTPEISIDKQNEIFNNFQYQSIASPNLLANIFSPGILRQKEHILEEKYQFLSQLEQCLDSNESSYFPGLFSTTNAGFTQPLPLAEDTQSTGRKQKFCDDSDQLEEQSININEKLYYYNYFNDLEVLDKGSLDYIGGENQGFQNETATDLSLLNSSEVHEKPLIATITTPYSTSRPETFEYLLQKNRAVEEHNDLGRFWDVHRGY</sequence>
<feature type="compositionally biased region" description="Basic and acidic residues" evidence="1">
    <location>
        <begin position="81"/>
        <end position="93"/>
    </location>
</feature>
<dbReference type="STRING" id="52586.A0A0B1P2Q9"/>
<feature type="compositionally biased region" description="Low complexity" evidence="1">
    <location>
        <begin position="310"/>
        <end position="326"/>
    </location>
</feature>
<feature type="region of interest" description="Disordered" evidence="1">
    <location>
        <begin position="309"/>
        <end position="343"/>
    </location>
</feature>
<accession>A0A0B1P2Q9</accession>
<comment type="caution">
    <text evidence="2">The sequence shown here is derived from an EMBL/GenBank/DDBJ whole genome shotgun (WGS) entry which is preliminary data.</text>
</comment>
<keyword evidence="3" id="KW-1185">Reference proteome</keyword>
<feature type="compositionally biased region" description="Basic and acidic residues" evidence="1">
    <location>
        <begin position="102"/>
        <end position="112"/>
    </location>
</feature>
<proteinExistence type="predicted"/>
<evidence type="ECO:0000313" key="2">
    <source>
        <dbReference type="EMBL" id="KHJ30944.1"/>
    </source>
</evidence>
<name>A0A0B1P2Q9_UNCNE</name>
<gene>
    <name evidence="2" type="ORF">EV44_g3099</name>
</gene>
<dbReference type="AlphaFoldDB" id="A0A0B1P2Q9"/>
<evidence type="ECO:0000256" key="1">
    <source>
        <dbReference type="SAM" id="MobiDB-lite"/>
    </source>
</evidence>